<dbReference type="AlphaFoldDB" id="A0A845S9M8"/>
<dbReference type="Pfam" id="PF00033">
    <property type="entry name" value="Cytochrome_B"/>
    <property type="match status" value="1"/>
</dbReference>
<dbReference type="EMBL" id="RGET01000025">
    <property type="protein sequence ID" value="NBN87925.1"/>
    <property type="molecule type" value="Genomic_DNA"/>
</dbReference>
<dbReference type="Pfam" id="PF00032">
    <property type="entry name" value="Cytochrom_B_C"/>
    <property type="match status" value="1"/>
</dbReference>
<dbReference type="PROSITE" id="PS51002">
    <property type="entry name" value="CYTB_NTER"/>
    <property type="match status" value="1"/>
</dbReference>
<dbReference type="CDD" id="cd00284">
    <property type="entry name" value="Cytochrome_b_N"/>
    <property type="match status" value="1"/>
</dbReference>
<feature type="transmembrane region" description="Helical" evidence="17">
    <location>
        <begin position="209"/>
        <end position="234"/>
    </location>
</feature>
<dbReference type="PANTHER" id="PTHR19271">
    <property type="entry name" value="CYTOCHROME B"/>
    <property type="match status" value="1"/>
</dbReference>
<dbReference type="InterPro" id="IPR030689">
    <property type="entry name" value="Cytochrome_b"/>
</dbReference>
<dbReference type="Proteomes" id="UP000572953">
    <property type="component" value="Unassembled WGS sequence"/>
</dbReference>
<dbReference type="GO" id="GO:0016491">
    <property type="term" value="F:oxidoreductase activity"/>
    <property type="evidence" value="ECO:0007669"/>
    <property type="project" value="InterPro"/>
</dbReference>
<dbReference type="InterPro" id="IPR036150">
    <property type="entry name" value="Cyt_b/b6_C_sf"/>
</dbReference>
<dbReference type="PANTHER" id="PTHR19271:SF16">
    <property type="entry name" value="CYTOCHROME B"/>
    <property type="match status" value="1"/>
</dbReference>
<dbReference type="GO" id="GO:0045275">
    <property type="term" value="C:respiratory chain complex III"/>
    <property type="evidence" value="ECO:0007669"/>
    <property type="project" value="InterPro"/>
</dbReference>
<protein>
    <recommendedName>
        <fullName evidence="4 16">Cytochrome b</fullName>
    </recommendedName>
</protein>
<proteinExistence type="inferred from homology"/>
<dbReference type="InterPro" id="IPR005798">
    <property type="entry name" value="Cyt_b/b6_C"/>
</dbReference>
<evidence type="ECO:0000256" key="3">
    <source>
        <dbReference type="ARBA" id="ARBA00011649"/>
    </source>
</evidence>
<comment type="similarity">
    <text evidence="16">Belongs to the cytochrome b family.</text>
</comment>
<evidence type="ECO:0000256" key="14">
    <source>
        <dbReference type="PIRSR" id="PIRSR038885-1"/>
    </source>
</evidence>
<dbReference type="InterPro" id="IPR027387">
    <property type="entry name" value="Cytb/b6-like_sf"/>
</dbReference>
<evidence type="ECO:0000256" key="5">
    <source>
        <dbReference type="ARBA" id="ARBA00022448"/>
    </source>
</evidence>
<dbReference type="Proteomes" id="UP000713222">
    <property type="component" value="Unassembled WGS sequence"/>
</dbReference>
<comment type="cofactor">
    <cofactor evidence="16">
        <name>heme b</name>
        <dbReference type="ChEBI" id="CHEBI:60344"/>
    </cofactor>
    <text evidence="16">Binds 2 heme groups non-covalently.</text>
</comment>
<name>A0A845S9M8_9PROT</name>
<evidence type="ECO:0000256" key="2">
    <source>
        <dbReference type="ARBA" id="ARBA00004141"/>
    </source>
</evidence>
<dbReference type="CDD" id="cd00290">
    <property type="entry name" value="cytochrome_b_C"/>
    <property type="match status" value="1"/>
</dbReference>
<dbReference type="InterPro" id="IPR005797">
    <property type="entry name" value="Cyt_b/b6_N"/>
</dbReference>
<evidence type="ECO:0000313" key="23">
    <source>
        <dbReference type="Proteomes" id="UP000572953"/>
    </source>
</evidence>
<dbReference type="SUPFAM" id="SSF81342">
    <property type="entry name" value="Transmembrane di-heme cytochromes"/>
    <property type="match status" value="1"/>
</dbReference>
<evidence type="ECO:0000256" key="13">
    <source>
        <dbReference type="ARBA" id="ARBA00023136"/>
    </source>
</evidence>
<keyword evidence="7 16" id="KW-0679">Respiratory chain</keyword>
<dbReference type="Proteomes" id="UP000747791">
    <property type="component" value="Unassembled WGS sequence"/>
</dbReference>
<keyword evidence="8 16" id="KW-0812">Transmembrane</keyword>
<gene>
    <name evidence="20" type="ORF">EBV32_02390</name>
    <name evidence="22" type="ORF">EBV78_01210</name>
    <name evidence="21" type="ORF">EBX74_01290</name>
</gene>
<organism evidence="22 23">
    <name type="scientific">Candidatus Fonsibacter lacus</name>
    <dbReference type="NCBI Taxonomy" id="2576439"/>
    <lineage>
        <taxon>Bacteria</taxon>
        <taxon>Pseudomonadati</taxon>
        <taxon>Pseudomonadota</taxon>
        <taxon>Alphaproteobacteria</taxon>
        <taxon>Candidatus Pelagibacterales</taxon>
        <taxon>Candidatus Pelagibacterales incertae sedis</taxon>
        <taxon>Candidatus Fonsibacter</taxon>
    </lineage>
</organism>
<evidence type="ECO:0000256" key="12">
    <source>
        <dbReference type="ARBA" id="ARBA00023004"/>
    </source>
</evidence>
<feature type="binding site" description="axial binding residue" evidence="15">
    <location>
        <position position="227"/>
    </location>
    <ligand>
        <name>heme b</name>
        <dbReference type="ChEBI" id="CHEBI:60344"/>
        <label>b566</label>
    </ligand>
    <ligandPart>
        <name>Fe</name>
        <dbReference type="ChEBI" id="CHEBI:18248"/>
    </ligandPart>
</feature>
<feature type="transmembrane region" description="Helical" evidence="17">
    <location>
        <begin position="352"/>
        <end position="372"/>
    </location>
</feature>
<evidence type="ECO:0000313" key="20">
    <source>
        <dbReference type="EMBL" id="NBN87925.1"/>
    </source>
</evidence>
<comment type="function">
    <text evidence="1 16">Component of the ubiquinol-cytochrome c reductase complex (complex III or cytochrome b-c1 complex), which is a respiratory chain that generates an electrochemical potential coupled to ATP synthesis.</text>
</comment>
<sequence length="433" mass="49433">MSGKDSNPNQNDIKPVHTNKVGGSPFKGVVGWIDNRLPIIRMFKYEYLDFQVPKNLSYLWSLGGILMICLIFLIVTGLVLGMHYKPSSSEAFVSVEKIMRDVNYGWLLRYAHMNFASFFFIAVYIHIFRGLYYGSYKEPRQLMWLIGIIIFFMMMATAFLGYTLPWGQMSYWGATVITNLFSAVPLVGKAIVTWLWGDYAVGDSTLNRFYVLHWLLAFGILGVVIFHVIALHIVGSNNPSGIEPADTRDTVSFAPFTTSKDLFAMLIFLLAFVLITMYAPNYLGHPDNYIPADPLVTPAHIVPEWYFLPFYAILRSIPDKLLGVIAMVSSIAVLGLLPWLDLSKVRSSVFRPIWKQFVFLFVLDFFILMYVGGMPAEGIYVLIARVGTIYWFLFFLVIAPLVSLTEKTLPMPNSIHEYEDWKKKGRIKTFKIF</sequence>
<dbReference type="GO" id="GO:0022904">
    <property type="term" value="P:respiratory electron transport chain"/>
    <property type="evidence" value="ECO:0007669"/>
    <property type="project" value="InterPro"/>
</dbReference>
<evidence type="ECO:0000256" key="8">
    <source>
        <dbReference type="ARBA" id="ARBA00022692"/>
    </source>
</evidence>
<dbReference type="PIRSF" id="PIRSF038885">
    <property type="entry name" value="COB"/>
    <property type="match status" value="1"/>
</dbReference>
<dbReference type="InterPro" id="IPR048259">
    <property type="entry name" value="Cytochrome_b_N_euk/bac"/>
</dbReference>
<comment type="subunit">
    <text evidence="3 16">The main subunits of complex b-c1 are: cytochrome b, cytochrome c1 and the Rieske protein.</text>
</comment>
<feature type="transmembrane region" description="Helical" evidence="17">
    <location>
        <begin position="58"/>
        <end position="80"/>
    </location>
</feature>
<dbReference type="EMBL" id="RGOB01000020">
    <property type="protein sequence ID" value="NCU52928.1"/>
    <property type="molecule type" value="Genomic_DNA"/>
</dbReference>
<evidence type="ECO:0000313" key="22">
    <source>
        <dbReference type="EMBL" id="NCU62704.1"/>
    </source>
</evidence>
<keyword evidence="5 16" id="KW-0813">Transport</keyword>
<feature type="domain" description="Cytochrome b/b6 N-terminal region profile" evidence="18">
    <location>
        <begin position="29"/>
        <end position="240"/>
    </location>
</feature>
<feature type="binding site" description="axial binding residue" evidence="15">
    <location>
        <position position="213"/>
    </location>
    <ligand>
        <name>heme b</name>
        <dbReference type="ChEBI" id="CHEBI:60344"/>
        <label>b562</label>
    </ligand>
    <ligandPart>
        <name>Fe</name>
        <dbReference type="ChEBI" id="CHEBI:18248"/>
    </ligandPart>
</feature>
<comment type="caution">
    <text evidence="22">The sequence shown here is derived from an EMBL/GenBank/DDBJ whole genome shotgun (WGS) entry which is preliminary data.</text>
</comment>
<comment type="subcellular location">
    <subcellularLocation>
        <location evidence="2">Membrane</location>
        <topology evidence="2">Multi-pass membrane protein</topology>
    </subcellularLocation>
</comment>
<dbReference type="PROSITE" id="PS51003">
    <property type="entry name" value="CYTB_CTER"/>
    <property type="match status" value="1"/>
</dbReference>
<feature type="transmembrane region" description="Helical" evidence="17">
    <location>
        <begin position="176"/>
        <end position="197"/>
    </location>
</feature>
<evidence type="ECO:0000256" key="9">
    <source>
        <dbReference type="ARBA" id="ARBA00022723"/>
    </source>
</evidence>
<dbReference type="FunFam" id="1.20.810.10:FF:000004">
    <property type="entry name" value="Cytochrome b"/>
    <property type="match status" value="1"/>
</dbReference>
<keyword evidence="9 15" id="KW-0479">Metal-binding</keyword>
<keyword evidence="11 17" id="KW-1133">Transmembrane helix</keyword>
<feature type="binding site" evidence="14">
    <location>
        <position position="232"/>
    </location>
    <ligand>
        <name>a ubiquinone</name>
        <dbReference type="ChEBI" id="CHEBI:16389"/>
    </ligand>
</feature>
<feature type="binding site" description="axial binding residue" evidence="15">
    <location>
        <position position="112"/>
    </location>
    <ligand>
        <name>heme b</name>
        <dbReference type="ChEBI" id="CHEBI:60344"/>
        <label>b562</label>
    </ligand>
    <ligandPart>
        <name>Fe</name>
        <dbReference type="ChEBI" id="CHEBI:18248"/>
    </ligandPart>
</feature>
<dbReference type="SUPFAM" id="SSF81648">
    <property type="entry name" value="a domain/subunit of cytochrome bc1 complex (Ubiquinol-cytochrome c reductase)"/>
    <property type="match status" value="1"/>
</dbReference>
<feature type="transmembrane region" description="Helical" evidence="17">
    <location>
        <begin position="107"/>
        <end position="127"/>
    </location>
</feature>
<evidence type="ECO:0000259" key="19">
    <source>
        <dbReference type="PROSITE" id="PS51003"/>
    </source>
</evidence>
<feature type="transmembrane region" description="Helical" evidence="17">
    <location>
        <begin position="379"/>
        <end position="402"/>
    </location>
</feature>
<evidence type="ECO:0000313" key="21">
    <source>
        <dbReference type="EMBL" id="NCU52928.1"/>
    </source>
</evidence>
<feature type="binding site" description="axial binding residue" evidence="15">
    <location>
        <position position="126"/>
    </location>
    <ligand>
        <name>heme b</name>
        <dbReference type="ChEBI" id="CHEBI:60344"/>
        <label>b566</label>
    </ligand>
    <ligandPart>
        <name>Fe</name>
        <dbReference type="ChEBI" id="CHEBI:18248"/>
    </ligandPart>
</feature>
<accession>A0A845S9M8</accession>
<evidence type="ECO:0000256" key="1">
    <source>
        <dbReference type="ARBA" id="ARBA00002444"/>
    </source>
</evidence>
<evidence type="ECO:0000256" key="7">
    <source>
        <dbReference type="ARBA" id="ARBA00022660"/>
    </source>
</evidence>
<keyword evidence="10 16" id="KW-0249">Electron transport</keyword>
<dbReference type="GO" id="GO:0008121">
    <property type="term" value="F:quinol-cytochrome-c reductase activity"/>
    <property type="evidence" value="ECO:0007669"/>
    <property type="project" value="InterPro"/>
</dbReference>
<dbReference type="InterPro" id="IPR016174">
    <property type="entry name" value="Di-haem_cyt_TM"/>
</dbReference>
<evidence type="ECO:0000256" key="16">
    <source>
        <dbReference type="RuleBase" id="RU003385"/>
    </source>
</evidence>
<feature type="domain" description="Cytochrome b/b6 C-terminal region profile" evidence="19">
    <location>
        <begin position="243"/>
        <end position="413"/>
    </location>
</feature>
<feature type="transmembrane region" description="Helical" evidence="17">
    <location>
        <begin position="321"/>
        <end position="340"/>
    </location>
</feature>
<evidence type="ECO:0000256" key="15">
    <source>
        <dbReference type="PIRSR" id="PIRSR038885-2"/>
    </source>
</evidence>
<feature type="transmembrane region" description="Helical" evidence="17">
    <location>
        <begin position="262"/>
        <end position="283"/>
    </location>
</feature>
<keyword evidence="13 17" id="KW-0472">Membrane</keyword>
<dbReference type="InterPro" id="IPR048260">
    <property type="entry name" value="Cytochrome_b_C_euk/bac"/>
</dbReference>
<dbReference type="EMBL" id="RGGN01000024">
    <property type="protein sequence ID" value="NCU62704.1"/>
    <property type="molecule type" value="Genomic_DNA"/>
</dbReference>
<reference evidence="22 23" key="1">
    <citation type="submission" date="2018-10" db="EMBL/GenBank/DDBJ databases">
        <title>Iterative Subtractive Binning of Freshwater Chronoseries Metagenomes Recovers Nearly Complete Genomes from over Four Hundred Novel Species.</title>
        <authorList>
            <person name="Rodriguez-R L.M."/>
            <person name="Tsementzi D."/>
            <person name="Luo C."/>
            <person name="Konstantinidis K.T."/>
        </authorList>
    </citation>
    <scope>NUCLEOTIDE SEQUENCE [LARGE SCALE GENOMIC DNA]</scope>
    <source>
        <strain evidence="22">WB7_2B_003</strain>
        <strain evidence="20">WB7_6_001</strain>
        <strain evidence="21">WB8_2A_004</strain>
    </source>
</reference>
<dbReference type="Gene3D" id="1.20.810.10">
    <property type="entry name" value="Cytochrome Bc1 Complex, Chain C"/>
    <property type="match status" value="1"/>
</dbReference>
<evidence type="ECO:0000256" key="6">
    <source>
        <dbReference type="ARBA" id="ARBA00022617"/>
    </source>
</evidence>
<evidence type="ECO:0000256" key="10">
    <source>
        <dbReference type="ARBA" id="ARBA00022982"/>
    </source>
</evidence>
<keyword evidence="12 15" id="KW-0408">Iron</keyword>
<evidence type="ECO:0000256" key="11">
    <source>
        <dbReference type="ARBA" id="ARBA00022989"/>
    </source>
</evidence>
<keyword evidence="6 15" id="KW-0349">Heme</keyword>
<evidence type="ECO:0000256" key="17">
    <source>
        <dbReference type="SAM" id="Phobius"/>
    </source>
</evidence>
<dbReference type="GO" id="GO:0046872">
    <property type="term" value="F:metal ion binding"/>
    <property type="evidence" value="ECO:0007669"/>
    <property type="project" value="UniProtKB-KW"/>
</dbReference>
<feature type="transmembrane region" description="Helical" evidence="17">
    <location>
        <begin position="142"/>
        <end position="164"/>
    </location>
</feature>
<evidence type="ECO:0000259" key="18">
    <source>
        <dbReference type="PROSITE" id="PS51002"/>
    </source>
</evidence>
<comment type="cofactor">
    <cofactor evidence="15">
        <name>heme</name>
        <dbReference type="ChEBI" id="CHEBI:30413"/>
    </cofactor>
    <text evidence="15">Binds 2 heme groups non-covalently.</text>
</comment>
<evidence type="ECO:0000256" key="4">
    <source>
        <dbReference type="ARBA" id="ARBA00013531"/>
    </source>
</evidence>